<dbReference type="FunFam" id="3.30.70.141:FF:000003">
    <property type="entry name" value="Nucleoside diphosphate kinase"/>
    <property type="match status" value="1"/>
</dbReference>
<dbReference type="GO" id="GO:0004550">
    <property type="term" value="F:nucleoside diphosphate kinase activity"/>
    <property type="evidence" value="ECO:0007669"/>
    <property type="project" value="UniProtKB-EC"/>
</dbReference>
<dbReference type="SMART" id="SM00562">
    <property type="entry name" value="NDK"/>
    <property type="match status" value="1"/>
</dbReference>
<comment type="cofactor">
    <cofactor evidence="1">
        <name>Mg(2+)</name>
        <dbReference type="ChEBI" id="CHEBI:18420"/>
    </cofactor>
</comment>
<dbReference type="SUPFAM" id="SSF54919">
    <property type="entry name" value="Nucleoside diphosphate kinase, NDK"/>
    <property type="match status" value="1"/>
</dbReference>
<evidence type="ECO:0000256" key="9">
    <source>
        <dbReference type="ARBA" id="ARBA00022840"/>
    </source>
</evidence>
<sequence length="132" mass="15243">MEKSLVLIKPDGIKRKLVGEIIKRYEYRGLMIENIKMIKPTTNMLKQHYIEHIDKPFFAELVDYMSSDFVVAIVLSGEHAIELVRKINGSTNYMQAELGSIRGDFANSITRNLVHGCDSPESFKREYDIWFG</sequence>
<keyword evidence="9" id="KW-0067">ATP-binding</keyword>
<evidence type="ECO:0000256" key="10">
    <source>
        <dbReference type="ARBA" id="ARBA00022842"/>
    </source>
</evidence>
<dbReference type="Proteomes" id="UP000027946">
    <property type="component" value="Unassembled WGS sequence"/>
</dbReference>
<comment type="similarity">
    <text evidence="2 12 13">Belongs to the NDK family.</text>
</comment>
<dbReference type="PRINTS" id="PR01243">
    <property type="entry name" value="NUCDPKINASE"/>
</dbReference>
<evidence type="ECO:0000256" key="3">
    <source>
        <dbReference type="ARBA" id="ARBA00012966"/>
    </source>
</evidence>
<keyword evidence="8 15" id="KW-0418">Kinase</keyword>
<dbReference type="GO" id="GO:0006183">
    <property type="term" value="P:GTP biosynthetic process"/>
    <property type="evidence" value="ECO:0007669"/>
    <property type="project" value="InterPro"/>
</dbReference>
<dbReference type="NCBIfam" id="NF001908">
    <property type="entry name" value="PRK00668.1"/>
    <property type="match status" value="1"/>
</dbReference>
<keyword evidence="11" id="KW-0546">Nucleotide metabolism</keyword>
<gene>
    <name evidence="15" type="primary">ndk</name>
    <name evidence="15" type="ORF">CLIT_11c01100</name>
</gene>
<evidence type="ECO:0000256" key="7">
    <source>
        <dbReference type="ARBA" id="ARBA00022741"/>
    </source>
</evidence>
<comment type="caution">
    <text evidence="15">The sequence shown here is derived from an EMBL/GenBank/DDBJ whole genome shotgun (WGS) entry which is preliminary data.</text>
</comment>
<keyword evidence="6" id="KW-0479">Metal-binding</keyword>
<feature type="binding site" evidence="12">
    <location>
        <position position="9"/>
    </location>
    <ligand>
        <name>ATP</name>
        <dbReference type="ChEBI" id="CHEBI:30616"/>
    </ligand>
</feature>
<evidence type="ECO:0000256" key="2">
    <source>
        <dbReference type="ARBA" id="ARBA00008142"/>
    </source>
</evidence>
<evidence type="ECO:0000256" key="11">
    <source>
        <dbReference type="ARBA" id="ARBA00023080"/>
    </source>
</evidence>
<dbReference type="Gene3D" id="3.30.70.141">
    <property type="entry name" value="Nucleoside diphosphate kinase-like domain"/>
    <property type="match status" value="1"/>
</dbReference>
<dbReference type="InterPro" id="IPR001564">
    <property type="entry name" value="Nucleoside_diP_kinase"/>
</dbReference>
<feature type="binding site" evidence="12">
    <location>
        <position position="91"/>
    </location>
    <ligand>
        <name>ATP</name>
        <dbReference type="ChEBI" id="CHEBI:30616"/>
    </ligand>
</feature>
<evidence type="ECO:0000256" key="8">
    <source>
        <dbReference type="ARBA" id="ARBA00022777"/>
    </source>
</evidence>
<proteinExistence type="inferred from homology"/>
<dbReference type="RefSeq" id="WP_038265005.1">
    <property type="nucleotide sequence ID" value="NZ_FSRH01000002.1"/>
</dbReference>
<dbReference type="STRING" id="1121324.CLIT_11c01100"/>
<evidence type="ECO:0000256" key="13">
    <source>
        <dbReference type="RuleBase" id="RU004011"/>
    </source>
</evidence>
<dbReference type="InterPro" id="IPR036850">
    <property type="entry name" value="NDK-like_dom_sf"/>
</dbReference>
<accession>A0A069RDG5</accession>
<dbReference type="PROSITE" id="PS51374">
    <property type="entry name" value="NDPK_LIKE"/>
    <property type="match status" value="1"/>
</dbReference>
<dbReference type="InterPro" id="IPR034907">
    <property type="entry name" value="NDK-like_dom"/>
</dbReference>
<dbReference type="EC" id="2.7.4.6" evidence="3"/>
<feature type="binding site" evidence="12">
    <location>
        <position position="57"/>
    </location>
    <ligand>
        <name>ATP</name>
        <dbReference type="ChEBI" id="CHEBI:30616"/>
    </ligand>
</feature>
<evidence type="ECO:0000256" key="6">
    <source>
        <dbReference type="ARBA" id="ARBA00022723"/>
    </source>
</evidence>
<keyword evidence="10" id="KW-0460">Magnesium</keyword>
<evidence type="ECO:0000313" key="15">
    <source>
        <dbReference type="EMBL" id="KDR95081.1"/>
    </source>
</evidence>
<evidence type="ECO:0000256" key="5">
    <source>
        <dbReference type="ARBA" id="ARBA00022679"/>
    </source>
</evidence>
<dbReference type="Pfam" id="PF00334">
    <property type="entry name" value="NDK"/>
    <property type="match status" value="1"/>
</dbReference>
<evidence type="ECO:0000256" key="12">
    <source>
        <dbReference type="PROSITE-ProRule" id="PRU00706"/>
    </source>
</evidence>
<keyword evidence="7" id="KW-0547">Nucleotide-binding</keyword>
<dbReference type="GO" id="GO:0006241">
    <property type="term" value="P:CTP biosynthetic process"/>
    <property type="evidence" value="ECO:0007669"/>
    <property type="project" value="InterPro"/>
</dbReference>
<evidence type="ECO:0000259" key="14">
    <source>
        <dbReference type="SMART" id="SM00562"/>
    </source>
</evidence>
<feature type="active site" description="Pros-phosphohistidine intermediate" evidence="12">
    <location>
        <position position="115"/>
    </location>
</feature>
<feature type="binding site" evidence="12">
    <location>
        <position position="112"/>
    </location>
    <ligand>
        <name>ATP</name>
        <dbReference type="ChEBI" id="CHEBI:30616"/>
    </ligand>
</feature>
<dbReference type="eggNOG" id="COG0105">
    <property type="taxonomic scope" value="Bacteria"/>
</dbReference>
<dbReference type="GO" id="GO:0006228">
    <property type="term" value="P:UTP biosynthetic process"/>
    <property type="evidence" value="ECO:0007669"/>
    <property type="project" value="InterPro"/>
</dbReference>
<evidence type="ECO:0000256" key="4">
    <source>
        <dbReference type="ARBA" id="ARBA00017632"/>
    </source>
</evidence>
<dbReference type="AlphaFoldDB" id="A0A069RDG5"/>
<keyword evidence="5 15" id="KW-0808">Transferase</keyword>
<dbReference type="OrthoDB" id="9801161at2"/>
<reference evidence="15 16" key="1">
    <citation type="submission" date="2014-03" db="EMBL/GenBank/DDBJ databases">
        <title>Genome sequence of Clostridium litorale W6, DSM 5388.</title>
        <authorList>
            <person name="Poehlein A."/>
            <person name="Jagirdar A."/>
            <person name="Khonsari B."/>
            <person name="Chibani C.M."/>
            <person name="Gutierrez Gutierrez D.A."/>
            <person name="Davydova E."/>
            <person name="Alghaithi H.S."/>
            <person name="Nair K.P."/>
            <person name="Dhamotharan K."/>
            <person name="Chandran L."/>
            <person name="G W."/>
            <person name="Daniel R."/>
        </authorList>
    </citation>
    <scope>NUCLEOTIDE SEQUENCE [LARGE SCALE GENOMIC DNA]</scope>
    <source>
        <strain evidence="15 16">W6</strain>
    </source>
</reference>
<keyword evidence="16" id="KW-1185">Reference proteome</keyword>
<dbReference type="CDD" id="cd04413">
    <property type="entry name" value="NDPk_I"/>
    <property type="match status" value="1"/>
</dbReference>
<evidence type="ECO:0000313" key="16">
    <source>
        <dbReference type="Proteomes" id="UP000027946"/>
    </source>
</evidence>
<organism evidence="15 16">
    <name type="scientific">Peptoclostridium litorale DSM 5388</name>
    <dbReference type="NCBI Taxonomy" id="1121324"/>
    <lineage>
        <taxon>Bacteria</taxon>
        <taxon>Bacillati</taxon>
        <taxon>Bacillota</taxon>
        <taxon>Clostridia</taxon>
        <taxon>Peptostreptococcales</taxon>
        <taxon>Peptoclostridiaceae</taxon>
        <taxon>Peptoclostridium</taxon>
    </lineage>
</organism>
<dbReference type="PANTHER" id="PTHR11349">
    <property type="entry name" value="NUCLEOSIDE DIPHOSPHATE KINASE"/>
    <property type="match status" value="1"/>
</dbReference>
<feature type="domain" description="Nucleoside diphosphate kinase-like" evidence="14">
    <location>
        <begin position="1"/>
        <end position="132"/>
    </location>
</feature>
<dbReference type="GO" id="GO:0005524">
    <property type="term" value="F:ATP binding"/>
    <property type="evidence" value="ECO:0007669"/>
    <property type="project" value="UniProtKB-KW"/>
</dbReference>
<dbReference type="EMBL" id="JJMM01000011">
    <property type="protein sequence ID" value="KDR95081.1"/>
    <property type="molecule type" value="Genomic_DNA"/>
</dbReference>
<protein>
    <recommendedName>
        <fullName evidence="4">Nucleoside diphosphate kinase</fullName>
        <ecNumber evidence="3">2.7.4.6</ecNumber>
    </recommendedName>
</protein>
<feature type="binding site" evidence="12">
    <location>
        <position position="102"/>
    </location>
    <ligand>
        <name>ATP</name>
        <dbReference type="ChEBI" id="CHEBI:30616"/>
    </ligand>
</feature>
<dbReference type="GO" id="GO:0046872">
    <property type="term" value="F:metal ion binding"/>
    <property type="evidence" value="ECO:0007669"/>
    <property type="project" value="UniProtKB-KW"/>
</dbReference>
<evidence type="ECO:0000256" key="1">
    <source>
        <dbReference type="ARBA" id="ARBA00001946"/>
    </source>
</evidence>
<name>A0A069RDG5_PEPLI</name>
<feature type="binding site" evidence="12">
    <location>
        <position position="85"/>
    </location>
    <ligand>
        <name>ATP</name>
        <dbReference type="ChEBI" id="CHEBI:30616"/>
    </ligand>
</feature>